<name>A0A0Y0NFC0_9MICO</name>
<dbReference type="InterPro" id="IPR023186">
    <property type="entry name" value="IUNH"/>
</dbReference>
<dbReference type="KEGG" id="mvd:AWU67_15145"/>
<evidence type="ECO:0000259" key="3">
    <source>
        <dbReference type="Pfam" id="PF01156"/>
    </source>
</evidence>
<proteinExistence type="predicted"/>
<sequence>MERFIIDTDPGIDDAGALFWALATDKFHVEALTTVFGNVNVQKATANARKITHLSGRPDLPIWVGAPRPLVGEPNFAEHIHRPSGVGYWEYPDPAPGTDGPTEAVQKMIDLVMSNPGEISIMALAPLTNVALAISLEPKFAENVRRIIYMGGAALTWGNASPVASANIFNDPEAAEIVVQSGAKLTQVGLDVCRKFSVTPDRVEKLWASGSPMGRALCEMIGYPDRHQDTTEMPEWKAEGMHLNDVPCVAYAINPDWFQVRHLRVDVELDGKHTRGQTVVQMVDRWGGVPNVDVLLDINAAAVADALVESVTAFGTRN</sequence>
<dbReference type="SUPFAM" id="SSF53590">
    <property type="entry name" value="Nucleoside hydrolase"/>
    <property type="match status" value="1"/>
</dbReference>
<dbReference type="InterPro" id="IPR001910">
    <property type="entry name" value="Inosine/uridine_hydrolase_dom"/>
</dbReference>
<dbReference type="PANTHER" id="PTHR12304">
    <property type="entry name" value="INOSINE-URIDINE PREFERRING NUCLEOSIDE HYDROLASE"/>
    <property type="match status" value="1"/>
</dbReference>
<dbReference type="GO" id="GO:0005829">
    <property type="term" value="C:cytosol"/>
    <property type="evidence" value="ECO:0007669"/>
    <property type="project" value="TreeGrafter"/>
</dbReference>
<dbReference type="Gene3D" id="3.90.245.10">
    <property type="entry name" value="Ribonucleoside hydrolase-like"/>
    <property type="match status" value="1"/>
</dbReference>
<evidence type="ECO:0000256" key="1">
    <source>
        <dbReference type="ARBA" id="ARBA00022801"/>
    </source>
</evidence>
<evidence type="ECO:0000256" key="2">
    <source>
        <dbReference type="ARBA" id="ARBA00023295"/>
    </source>
</evidence>
<reference evidence="5" key="2">
    <citation type="submission" date="2016-01" db="EMBL/GenBank/DDBJ databases">
        <title>First complete genome sequence of a species in the genus Microterricola, an extremophilic cold active enzyme producing strain ERGS5:02 isolated from Sikkim Himalaya.</title>
        <authorList>
            <person name="Kumar R."/>
            <person name="Singh D."/>
            <person name="Swarnkar M.K."/>
        </authorList>
    </citation>
    <scope>NUCLEOTIDE SEQUENCE [LARGE SCALE GENOMIC DNA]</scope>
    <source>
        <strain evidence="5">ERGS5:02</strain>
    </source>
</reference>
<dbReference type="Proteomes" id="UP000058305">
    <property type="component" value="Chromosome"/>
</dbReference>
<protein>
    <recommendedName>
        <fullName evidence="3">Inosine/uridine-preferring nucleoside hydrolase domain-containing protein</fullName>
    </recommendedName>
</protein>
<dbReference type="RefSeq" id="WP_067230931.1">
    <property type="nucleotide sequence ID" value="NZ_CP014145.1"/>
</dbReference>
<dbReference type="GO" id="GO:0006152">
    <property type="term" value="P:purine nucleoside catabolic process"/>
    <property type="evidence" value="ECO:0007669"/>
    <property type="project" value="TreeGrafter"/>
</dbReference>
<accession>A0A0Y0NFC0</accession>
<evidence type="ECO:0000313" key="4">
    <source>
        <dbReference type="EMBL" id="AMB59971.1"/>
    </source>
</evidence>
<evidence type="ECO:0000313" key="5">
    <source>
        <dbReference type="Proteomes" id="UP000058305"/>
    </source>
</evidence>
<dbReference type="EMBL" id="CP014145">
    <property type="protein sequence ID" value="AMB59971.1"/>
    <property type="molecule type" value="Genomic_DNA"/>
</dbReference>
<dbReference type="GO" id="GO:0008477">
    <property type="term" value="F:purine nucleosidase activity"/>
    <property type="evidence" value="ECO:0007669"/>
    <property type="project" value="TreeGrafter"/>
</dbReference>
<keyword evidence="2" id="KW-0326">Glycosidase</keyword>
<keyword evidence="1" id="KW-0378">Hydrolase</keyword>
<reference evidence="4 5" key="1">
    <citation type="journal article" date="2016" name="J. Biotechnol.">
        <title>First complete genome sequence of a species in the genus Microterricola, an extremophilic cold active enzyme producing bacterial strain ERGS5:02 isolated from Sikkim Himalaya.</title>
        <authorList>
            <person name="Himanshu"/>
            <person name="Swarnkar M.K."/>
            <person name="Singh D."/>
            <person name="Kumar R."/>
        </authorList>
    </citation>
    <scope>NUCLEOTIDE SEQUENCE [LARGE SCALE GENOMIC DNA]</scope>
    <source>
        <strain evidence="4 5">ERGS5:02</strain>
    </source>
</reference>
<feature type="domain" description="Inosine/uridine-preferring nucleoside hydrolase" evidence="3">
    <location>
        <begin position="5"/>
        <end position="303"/>
    </location>
</feature>
<dbReference type="OrthoDB" id="9797882at2"/>
<dbReference type="PANTHER" id="PTHR12304:SF4">
    <property type="entry name" value="URIDINE NUCLEOSIDASE"/>
    <property type="match status" value="1"/>
</dbReference>
<gene>
    <name evidence="4" type="ORF">AWU67_15145</name>
</gene>
<dbReference type="Pfam" id="PF01156">
    <property type="entry name" value="IU_nuc_hydro"/>
    <property type="match status" value="1"/>
</dbReference>
<organism evidence="4 5">
    <name type="scientific">Microterricola viridarii</name>
    <dbReference type="NCBI Taxonomy" id="412690"/>
    <lineage>
        <taxon>Bacteria</taxon>
        <taxon>Bacillati</taxon>
        <taxon>Actinomycetota</taxon>
        <taxon>Actinomycetes</taxon>
        <taxon>Micrococcales</taxon>
        <taxon>Microbacteriaceae</taxon>
        <taxon>Microterricola</taxon>
    </lineage>
</organism>
<keyword evidence="5" id="KW-1185">Reference proteome</keyword>
<dbReference type="AlphaFoldDB" id="A0A0Y0NFC0"/>
<dbReference type="InterPro" id="IPR036452">
    <property type="entry name" value="Ribo_hydro-like"/>
</dbReference>